<dbReference type="EMBL" id="MGJP01000063">
    <property type="protein sequence ID" value="OGN08403.1"/>
    <property type="molecule type" value="Genomic_DNA"/>
</dbReference>
<name>A0A1F8F5J3_9BACT</name>
<feature type="transmembrane region" description="Helical" evidence="2">
    <location>
        <begin position="74"/>
        <end position="96"/>
    </location>
</feature>
<keyword evidence="2" id="KW-1133">Transmembrane helix</keyword>
<dbReference type="AlphaFoldDB" id="A0A1F8F5J3"/>
<gene>
    <name evidence="3" type="ORF">A3J46_06765</name>
</gene>
<evidence type="ECO:0000313" key="4">
    <source>
        <dbReference type="Proteomes" id="UP000177167"/>
    </source>
</evidence>
<feature type="transmembrane region" description="Helical" evidence="2">
    <location>
        <begin position="30"/>
        <end position="51"/>
    </location>
</feature>
<evidence type="ECO:0000256" key="2">
    <source>
        <dbReference type="SAM" id="Phobius"/>
    </source>
</evidence>
<comment type="caution">
    <text evidence="3">The sequence shown here is derived from an EMBL/GenBank/DDBJ whole genome shotgun (WGS) entry which is preliminary data.</text>
</comment>
<sequence length="124" mass="13890">MEHAGHARFLTKKEITMNWEGFFRSLSSDFGTAIGSISVVIVAYCVALFFIRRGSSELLEKDNAPVVLRTMRRVLGVLVLLTVVVLFGRAASVAFANRMPRNDINKSPVYEQMDSHGNEKKNSR</sequence>
<reference evidence="3 4" key="1">
    <citation type="journal article" date="2016" name="Nat. Commun.">
        <title>Thousands of microbial genomes shed light on interconnected biogeochemical processes in an aquifer system.</title>
        <authorList>
            <person name="Anantharaman K."/>
            <person name="Brown C.T."/>
            <person name="Hug L.A."/>
            <person name="Sharon I."/>
            <person name="Castelle C.J."/>
            <person name="Probst A.J."/>
            <person name="Thomas B.C."/>
            <person name="Singh A."/>
            <person name="Wilkins M.J."/>
            <person name="Karaoz U."/>
            <person name="Brodie E.L."/>
            <person name="Williams K.H."/>
            <person name="Hubbard S.S."/>
            <person name="Banfield J.F."/>
        </authorList>
    </citation>
    <scope>NUCLEOTIDE SEQUENCE [LARGE SCALE GENOMIC DNA]</scope>
</reference>
<keyword evidence="2" id="KW-0472">Membrane</keyword>
<feature type="region of interest" description="Disordered" evidence="1">
    <location>
        <begin position="103"/>
        <end position="124"/>
    </location>
</feature>
<feature type="compositionally biased region" description="Basic and acidic residues" evidence="1">
    <location>
        <begin position="113"/>
        <end position="124"/>
    </location>
</feature>
<organism evidence="3 4">
    <name type="scientific">Candidatus Yanofskybacteria bacterium RIFCSPHIGHO2_02_FULL_41_11</name>
    <dbReference type="NCBI Taxonomy" id="1802675"/>
    <lineage>
        <taxon>Bacteria</taxon>
        <taxon>Candidatus Yanofskyibacteriota</taxon>
    </lineage>
</organism>
<accession>A0A1F8F5J3</accession>
<evidence type="ECO:0000313" key="3">
    <source>
        <dbReference type="EMBL" id="OGN08403.1"/>
    </source>
</evidence>
<dbReference type="Proteomes" id="UP000177167">
    <property type="component" value="Unassembled WGS sequence"/>
</dbReference>
<protein>
    <submittedName>
        <fullName evidence="3">Uncharacterized protein</fullName>
    </submittedName>
</protein>
<evidence type="ECO:0000256" key="1">
    <source>
        <dbReference type="SAM" id="MobiDB-lite"/>
    </source>
</evidence>
<proteinExistence type="predicted"/>
<keyword evidence="2" id="KW-0812">Transmembrane</keyword>